<evidence type="ECO:0000256" key="1">
    <source>
        <dbReference type="SAM" id="Phobius"/>
    </source>
</evidence>
<protein>
    <submittedName>
        <fullName evidence="2">Uncharacterized protein</fullName>
    </submittedName>
</protein>
<sequence>MKRQRLYYLMMKPFTKKFFERLYKYGFLLLLLLVVSGMIYLTIKYPREYQDYDINTPPYYSPYPLTDSCITNPEWCYK</sequence>
<evidence type="ECO:0000313" key="2">
    <source>
        <dbReference type="EMBL" id="SVE18430.1"/>
    </source>
</evidence>
<name>A0A383BF64_9ZZZZ</name>
<reference evidence="2" key="1">
    <citation type="submission" date="2018-05" db="EMBL/GenBank/DDBJ databases">
        <authorList>
            <person name="Lanie J.A."/>
            <person name="Ng W.-L."/>
            <person name="Kazmierczak K.M."/>
            <person name="Andrzejewski T.M."/>
            <person name="Davidsen T.M."/>
            <person name="Wayne K.J."/>
            <person name="Tettelin H."/>
            <person name="Glass J.I."/>
            <person name="Rusch D."/>
            <person name="Podicherti R."/>
            <person name="Tsui H.-C.T."/>
            <person name="Winkler M.E."/>
        </authorList>
    </citation>
    <scope>NUCLEOTIDE SEQUENCE</scope>
</reference>
<proteinExistence type="predicted"/>
<organism evidence="2">
    <name type="scientific">marine metagenome</name>
    <dbReference type="NCBI Taxonomy" id="408172"/>
    <lineage>
        <taxon>unclassified sequences</taxon>
        <taxon>metagenomes</taxon>
        <taxon>ecological metagenomes</taxon>
    </lineage>
</organism>
<keyword evidence="1" id="KW-0472">Membrane</keyword>
<dbReference type="AlphaFoldDB" id="A0A383BF64"/>
<feature type="transmembrane region" description="Helical" evidence="1">
    <location>
        <begin position="21"/>
        <end position="43"/>
    </location>
</feature>
<keyword evidence="1" id="KW-0812">Transmembrane</keyword>
<gene>
    <name evidence="2" type="ORF">METZ01_LOCUS471284</name>
</gene>
<accession>A0A383BF64</accession>
<dbReference type="EMBL" id="UINC01199824">
    <property type="protein sequence ID" value="SVE18430.1"/>
    <property type="molecule type" value="Genomic_DNA"/>
</dbReference>
<keyword evidence="1" id="KW-1133">Transmembrane helix</keyword>